<protein>
    <submittedName>
        <fullName evidence="2">Uncharacterized protein</fullName>
    </submittedName>
</protein>
<reference evidence="2 3" key="1">
    <citation type="submission" date="2016-12" db="EMBL/GenBank/DDBJ databases">
        <title>Draft genome sequences of strains Salinicola socius SMB35, Salinicola sp. MH3R3-1 and Chromohalobacter sp. SMB17 from the Verkhnekamsk potash mining region of Russia.</title>
        <authorList>
            <person name="Mavrodi D.V."/>
            <person name="Olsson B.E."/>
            <person name="Korsakova E.S."/>
            <person name="Pyankova A."/>
            <person name="Mavrodi O.V."/>
            <person name="Plotnikova E.G."/>
        </authorList>
    </citation>
    <scope>NUCLEOTIDE SEQUENCE [LARGE SCALE GENOMIC DNA]</scope>
    <source>
        <strain evidence="2 3">SMB35</strain>
    </source>
</reference>
<proteinExistence type="predicted"/>
<dbReference type="EMBL" id="MSDO01000005">
    <property type="protein sequence ID" value="OLO05083.1"/>
    <property type="molecule type" value="Genomic_DNA"/>
</dbReference>
<comment type="caution">
    <text evidence="2">The sequence shown here is derived from an EMBL/GenBank/DDBJ whole genome shotgun (WGS) entry which is preliminary data.</text>
</comment>
<organism evidence="2 3">
    <name type="scientific">Salinicola socius</name>
    <dbReference type="NCBI Taxonomy" id="404433"/>
    <lineage>
        <taxon>Bacteria</taxon>
        <taxon>Pseudomonadati</taxon>
        <taxon>Pseudomonadota</taxon>
        <taxon>Gammaproteobacteria</taxon>
        <taxon>Oceanospirillales</taxon>
        <taxon>Halomonadaceae</taxon>
        <taxon>Salinicola</taxon>
    </lineage>
</organism>
<accession>A0A1Q8SUK0</accession>
<feature type="compositionally biased region" description="Low complexity" evidence="1">
    <location>
        <begin position="45"/>
        <end position="54"/>
    </location>
</feature>
<evidence type="ECO:0000313" key="2">
    <source>
        <dbReference type="EMBL" id="OLO05083.1"/>
    </source>
</evidence>
<dbReference type="Proteomes" id="UP000186878">
    <property type="component" value="Unassembled WGS sequence"/>
</dbReference>
<dbReference type="STRING" id="404433.BTW07_05575"/>
<dbReference type="AlphaFoldDB" id="A0A1Q8SUK0"/>
<keyword evidence="3" id="KW-1185">Reference proteome</keyword>
<feature type="region of interest" description="Disordered" evidence="1">
    <location>
        <begin position="45"/>
        <end position="83"/>
    </location>
</feature>
<evidence type="ECO:0000256" key="1">
    <source>
        <dbReference type="SAM" id="MobiDB-lite"/>
    </source>
</evidence>
<dbReference type="RefSeq" id="WP_075569180.1">
    <property type="nucleotide sequence ID" value="NZ_MSDO01000005.1"/>
</dbReference>
<sequence length="83" mass="9505">MQTQRMIDRGARDAERQRLLGHDEWCRRFALRIHRQTGVTNDIASQAADAAWNDAENERRAHPAGGQPEPETAADDELTHWND</sequence>
<gene>
    <name evidence="2" type="ORF">BTW07_05575</name>
</gene>
<dbReference type="OrthoDB" id="6184141at2"/>
<evidence type="ECO:0000313" key="3">
    <source>
        <dbReference type="Proteomes" id="UP000186878"/>
    </source>
</evidence>
<name>A0A1Q8SUK0_9GAMM</name>